<evidence type="ECO:0000256" key="1">
    <source>
        <dbReference type="SAM" id="MobiDB-lite"/>
    </source>
</evidence>
<evidence type="ECO:0000313" key="2">
    <source>
        <dbReference type="EMBL" id="OSG88096.1"/>
    </source>
</evidence>
<sequence>MPMSRETWDLGHPYDKSGSDVVAEHPYEDVPAPWVKPDSILYRDKVIVVLYTVRRGPHGTTYVPGKAYWCWCSIEGREQQAGMFSISGAEDKSPQTWGGLREVTPSQVVAVEWHGDIHTEVWYQGDCYDVDGAPTFRQHGEVPHYEMHIRRNADYSQIPVGLRPKPPEPDPDDHVWGEADGKSFH</sequence>
<accession>A0A1X2Z128</accession>
<feature type="region of interest" description="Disordered" evidence="1">
    <location>
        <begin position="158"/>
        <end position="185"/>
    </location>
</feature>
<gene>
    <name evidence="2" type="ORF">B0487_1016</name>
</gene>
<dbReference type="AlphaFoldDB" id="A0A1X2Z128"/>
<reference evidence="2 3" key="1">
    <citation type="journal article" date="2016" name="Sci. Rep.">
        <title>Evaluation of genetic diversity among strains of the human gut commensal Bifidobacterium adolescentis.</title>
        <authorList>
            <person name="Duranti S."/>
            <person name="Milani C."/>
            <person name="Lugli G.A."/>
            <person name="Mancabelli L."/>
            <person name="Turroni F."/>
            <person name="Ferrario C."/>
            <person name="Mangifesta M."/>
            <person name="Viappiani A."/>
            <person name="Sanchez B."/>
            <person name="Margolles A."/>
            <person name="van Sinderen D."/>
            <person name="Ventura M."/>
        </authorList>
    </citation>
    <scope>NUCLEOTIDE SEQUENCE [LARGE SCALE GENOMIC DNA]</scope>
    <source>
        <strain evidence="2 3">487B</strain>
    </source>
</reference>
<comment type="caution">
    <text evidence="2">The sequence shown here is derived from an EMBL/GenBank/DDBJ whole genome shotgun (WGS) entry which is preliminary data.</text>
</comment>
<dbReference type="Proteomes" id="UP000193377">
    <property type="component" value="Unassembled WGS sequence"/>
</dbReference>
<proteinExistence type="predicted"/>
<organism evidence="2 3">
    <name type="scientific">Bifidobacterium adolescentis</name>
    <dbReference type="NCBI Taxonomy" id="1680"/>
    <lineage>
        <taxon>Bacteria</taxon>
        <taxon>Bacillati</taxon>
        <taxon>Actinomycetota</taxon>
        <taxon>Actinomycetes</taxon>
        <taxon>Bifidobacteriales</taxon>
        <taxon>Bifidobacteriaceae</taxon>
        <taxon>Bifidobacterium</taxon>
    </lineage>
</organism>
<protein>
    <submittedName>
        <fullName evidence="2">Thiamine biosynthesis protein ThiS</fullName>
    </submittedName>
</protein>
<feature type="compositionally biased region" description="Basic and acidic residues" evidence="1">
    <location>
        <begin position="165"/>
        <end position="185"/>
    </location>
</feature>
<dbReference type="EMBL" id="LNKD01000001">
    <property type="protein sequence ID" value="OSG88096.1"/>
    <property type="molecule type" value="Genomic_DNA"/>
</dbReference>
<name>A0A1X2Z128_BIFAD</name>
<evidence type="ECO:0000313" key="3">
    <source>
        <dbReference type="Proteomes" id="UP000193377"/>
    </source>
</evidence>